<dbReference type="RefSeq" id="WP_380535541.1">
    <property type="nucleotide sequence ID" value="NZ_JBHFAB010000007.1"/>
</dbReference>
<feature type="compositionally biased region" description="Low complexity" evidence="1">
    <location>
        <begin position="298"/>
        <end position="313"/>
    </location>
</feature>
<feature type="compositionally biased region" description="Low complexity" evidence="1">
    <location>
        <begin position="376"/>
        <end position="395"/>
    </location>
</feature>
<keyword evidence="2" id="KW-1133">Transmembrane helix</keyword>
<protein>
    <recommendedName>
        <fullName evidence="5">Peptidoglycan binding domain-containing protein</fullName>
    </recommendedName>
</protein>
<sequence length="766" mass="76926">MPSDPAFPRAGQPGGTPPEPPAEEPRTETTLTTRISINIPGSRPIPPVVVRSPLPGEGGGAEDGAPGQEPPAPNGPRHRSGAGSSPVLGVMDSANGTTSMPDLPPEWRTGAESAPSAASGPAETADEPEAPSTWFAPRKKGQPAAAPAPTPPPAAPAPQAAPTPPPAAARPTPPPAPSPFEPPAPAFERPAAQQPPAFEPPAHQAPGYDQAAFDRPGYDQSAFDQAAFDQSGFPPPVYEPPATYEQPQPPDYGRPVYQQQPYRTPEPEPQPPAGQAGPPRANGGRPVGMNSGLIVGGADLPAAPDAMDATMPLGVFDPAAPPPGQEQTRPLPSRPPQGFAPAPGFGPGVTPAQERPAGPQQGPVGGGAPRAPRPSPRGATAASAQADRAAAAQAPAPAPTRTGPPAPPRPSGPGSSVGDGFAGGTGGAGAPPRKESPEAGAAPGKPAVRKGKAASRGRKLVVTAVGLLVLLGGVAYGAGLMLNQADVPKGTTVLGQDIGGDTRDAAVHTLDGTVGVQAAKPLQLVIGGRTVLLQTSVAGLSIDTTATVQGVAHHSYNPADVIESLFGGTHPVPPVVHIDQAKLRSALQLLGGSGAGAAKEGYVSFTSAGDVVTVLPKPGTALDVNAAVGLVEQAYHERAAGLPDHPITLQVTTSQPKVSAAAVKAAAKTLGDYAAKNIFTVRVQGASQLFGKITFSKALTLRPDASGRMVPVFDLAQLQQAYGTAFANVQTKHGGVLGPVTPQDIATALTQLLTQASGSSRTVTLP</sequence>
<evidence type="ECO:0000313" key="3">
    <source>
        <dbReference type="EMBL" id="MFC1417438.1"/>
    </source>
</evidence>
<feature type="compositionally biased region" description="Pro residues" evidence="1">
    <location>
        <begin position="396"/>
        <end position="411"/>
    </location>
</feature>
<proteinExistence type="predicted"/>
<accession>A0ABV6VUR3</accession>
<feature type="transmembrane region" description="Helical" evidence="2">
    <location>
        <begin position="460"/>
        <end position="482"/>
    </location>
</feature>
<feature type="compositionally biased region" description="Low complexity" evidence="1">
    <location>
        <begin position="110"/>
        <end position="123"/>
    </location>
</feature>
<evidence type="ECO:0008006" key="5">
    <source>
        <dbReference type="Google" id="ProtNLM"/>
    </source>
</evidence>
<keyword evidence="2" id="KW-0472">Membrane</keyword>
<evidence type="ECO:0000256" key="1">
    <source>
        <dbReference type="SAM" id="MobiDB-lite"/>
    </source>
</evidence>
<evidence type="ECO:0000256" key="2">
    <source>
        <dbReference type="SAM" id="Phobius"/>
    </source>
</evidence>
<dbReference type="EMBL" id="JBHFAB010000007">
    <property type="protein sequence ID" value="MFC1417438.1"/>
    <property type="molecule type" value="Genomic_DNA"/>
</dbReference>
<dbReference type="Proteomes" id="UP001592531">
    <property type="component" value="Unassembled WGS sequence"/>
</dbReference>
<feature type="compositionally biased region" description="Pro residues" evidence="1">
    <location>
        <begin position="146"/>
        <end position="185"/>
    </location>
</feature>
<gene>
    <name evidence="3" type="ORF">ACEZDE_12355</name>
</gene>
<organism evidence="3 4">
    <name type="scientific">Streptacidiphilus cavernicola</name>
    <dbReference type="NCBI Taxonomy" id="3342716"/>
    <lineage>
        <taxon>Bacteria</taxon>
        <taxon>Bacillati</taxon>
        <taxon>Actinomycetota</taxon>
        <taxon>Actinomycetes</taxon>
        <taxon>Kitasatosporales</taxon>
        <taxon>Streptomycetaceae</taxon>
        <taxon>Streptacidiphilus</taxon>
    </lineage>
</organism>
<keyword evidence="4" id="KW-1185">Reference proteome</keyword>
<feature type="compositionally biased region" description="Low complexity" evidence="1">
    <location>
        <begin position="28"/>
        <end position="55"/>
    </location>
</feature>
<reference evidence="3 4" key="1">
    <citation type="submission" date="2024-09" db="EMBL/GenBank/DDBJ databases">
        <authorList>
            <person name="Lee S.D."/>
        </authorList>
    </citation>
    <scope>NUCLEOTIDE SEQUENCE [LARGE SCALE GENOMIC DNA]</scope>
    <source>
        <strain evidence="3 4">N8-3</strain>
    </source>
</reference>
<comment type="caution">
    <text evidence="3">The sequence shown here is derived from an EMBL/GenBank/DDBJ whole genome shotgun (WGS) entry which is preliminary data.</text>
</comment>
<feature type="compositionally biased region" description="Low complexity" evidence="1">
    <location>
        <begin position="186"/>
        <end position="206"/>
    </location>
</feature>
<feature type="compositionally biased region" description="Gly residues" evidence="1">
    <location>
        <begin position="415"/>
        <end position="429"/>
    </location>
</feature>
<feature type="compositionally biased region" description="Low complexity" evidence="1">
    <location>
        <begin position="273"/>
        <end position="288"/>
    </location>
</feature>
<evidence type="ECO:0000313" key="4">
    <source>
        <dbReference type="Proteomes" id="UP001592531"/>
    </source>
</evidence>
<feature type="region of interest" description="Disordered" evidence="1">
    <location>
        <begin position="1"/>
        <end position="455"/>
    </location>
</feature>
<name>A0ABV6VUR3_9ACTN</name>
<keyword evidence="2" id="KW-0812">Transmembrane</keyword>